<name>D5CRK6_SIDLE</name>
<feature type="transmembrane region" description="Helical" evidence="1">
    <location>
        <begin position="6"/>
        <end position="28"/>
    </location>
</feature>
<dbReference type="Proteomes" id="UP000001625">
    <property type="component" value="Chromosome"/>
</dbReference>
<protein>
    <submittedName>
        <fullName evidence="2">Uncharacterized protein</fullName>
    </submittedName>
</protein>
<accession>D5CRK6</accession>
<dbReference type="STRING" id="580332.Slit_1355"/>
<gene>
    <name evidence="2" type="ordered locus">Slit_1355</name>
</gene>
<dbReference type="EMBL" id="CP001965">
    <property type="protein sequence ID" value="ADE11592.1"/>
    <property type="molecule type" value="Genomic_DNA"/>
</dbReference>
<evidence type="ECO:0000313" key="2">
    <source>
        <dbReference type="EMBL" id="ADE11592.1"/>
    </source>
</evidence>
<proteinExistence type="predicted"/>
<sequence length="30" mass="3331">MMSSVWSSILTFFAITLVLVLIGVLFFASH</sequence>
<keyword evidence="1" id="KW-1133">Transmembrane helix</keyword>
<dbReference type="KEGG" id="slt:Slit_1355"/>
<keyword evidence="1" id="KW-0472">Membrane</keyword>
<evidence type="ECO:0000313" key="3">
    <source>
        <dbReference type="Proteomes" id="UP000001625"/>
    </source>
</evidence>
<dbReference type="AlphaFoldDB" id="D5CRK6"/>
<keyword evidence="1" id="KW-0812">Transmembrane</keyword>
<reference evidence="2 3" key="1">
    <citation type="submission" date="2010-03" db="EMBL/GenBank/DDBJ databases">
        <title>Complete sequence of Sideroxydans lithotrophicus ES-1.</title>
        <authorList>
            <consortium name="US DOE Joint Genome Institute"/>
            <person name="Lucas S."/>
            <person name="Copeland A."/>
            <person name="Lapidus A."/>
            <person name="Cheng J.-F."/>
            <person name="Bruce D."/>
            <person name="Goodwin L."/>
            <person name="Pitluck S."/>
            <person name="Munk A.C."/>
            <person name="Detter J.C."/>
            <person name="Han C."/>
            <person name="Tapia R."/>
            <person name="Larimer F."/>
            <person name="Land M."/>
            <person name="Hauser L."/>
            <person name="Kyrpides N."/>
            <person name="Ivanova N."/>
            <person name="Emerson D."/>
            <person name="Woyke T."/>
        </authorList>
    </citation>
    <scope>NUCLEOTIDE SEQUENCE [LARGE SCALE GENOMIC DNA]</scope>
    <source>
        <strain evidence="2 3">ES-1</strain>
    </source>
</reference>
<organism evidence="2 3">
    <name type="scientific">Sideroxydans lithotrophicus (strain ES-1)</name>
    <dbReference type="NCBI Taxonomy" id="580332"/>
    <lineage>
        <taxon>Bacteria</taxon>
        <taxon>Pseudomonadati</taxon>
        <taxon>Pseudomonadota</taxon>
        <taxon>Betaproteobacteria</taxon>
        <taxon>Nitrosomonadales</taxon>
        <taxon>Gallionellaceae</taxon>
        <taxon>Sideroxydans</taxon>
    </lineage>
</organism>
<keyword evidence="3" id="KW-1185">Reference proteome</keyword>
<evidence type="ECO:0000256" key="1">
    <source>
        <dbReference type="SAM" id="Phobius"/>
    </source>
</evidence>
<dbReference type="HOGENOM" id="CLU_3405458_0_0_4"/>